<proteinExistence type="predicted"/>
<keyword evidence="2" id="KW-1185">Reference proteome</keyword>
<sequence>MTTAQRFSSCLDILTDAVDRQIILDTEHPIIYNELVKHYEDKGVQLYGDVDEDYEILLSKLEIDLYYET</sequence>
<dbReference type="RefSeq" id="YP_009806465.1">
    <property type="nucleotide sequence ID" value="NC_048015.1"/>
</dbReference>
<dbReference type="KEGG" id="vg:54997353"/>
<dbReference type="EMBL" id="MH512890">
    <property type="protein sequence ID" value="AXF41344.1"/>
    <property type="molecule type" value="Genomic_DNA"/>
</dbReference>
<organism evidence="1 2">
    <name type="scientific">Cyanophage S-TIM4</name>
    <dbReference type="NCBI Taxonomy" id="1048189"/>
    <lineage>
        <taxon>Viruses</taxon>
        <taxon>Duplodnaviria</taxon>
        <taxon>Heunggongvirae</taxon>
        <taxon>Uroviricota</taxon>
        <taxon>Caudoviricetes</taxon>
        <taxon>Pantevenvirales</taxon>
        <taxon>Kyanoviridae</taxon>
        <taxon>Thaumasvirus</taxon>
        <taxon>Thaumasvirus stim4</taxon>
    </lineage>
</organism>
<dbReference type="GeneID" id="54997353"/>
<accession>A0A345AWR1</accession>
<name>A0A345AWR1_9CAUD</name>
<gene>
    <name evidence="1" type="primary">ORF_208</name>
    <name evidence="1" type="ORF">S-TIM4_ORF_208</name>
</gene>
<evidence type="ECO:0000313" key="1">
    <source>
        <dbReference type="EMBL" id="AXF41344.1"/>
    </source>
</evidence>
<evidence type="ECO:0000313" key="2">
    <source>
        <dbReference type="Proteomes" id="UP000257501"/>
    </source>
</evidence>
<dbReference type="Proteomes" id="UP000257501">
    <property type="component" value="Segment"/>
</dbReference>
<reference evidence="1 2" key="1">
    <citation type="journal article" date="2011" name="Nature">
        <title>Genomic island variability facilitates Prochlorococcus-virus coexistence.</title>
        <authorList>
            <person name="Avrani S."/>
            <person name="Wurtzel O."/>
            <person name="Sharon I."/>
            <person name="Sorek R."/>
            <person name="Lindell D."/>
        </authorList>
    </citation>
    <scope>NUCLEOTIDE SEQUENCE [LARGE SCALE GENOMIC DNA]</scope>
</reference>
<protein>
    <submittedName>
        <fullName evidence="1">Uncharacterized protein</fullName>
    </submittedName>
</protein>